<evidence type="ECO:0000256" key="1">
    <source>
        <dbReference type="SAM" id="MobiDB-lite"/>
    </source>
</evidence>
<dbReference type="InterPro" id="IPR036867">
    <property type="entry name" value="R3H_dom_sf"/>
</dbReference>
<feature type="domain" description="R3H" evidence="2">
    <location>
        <begin position="74"/>
        <end position="137"/>
    </location>
</feature>
<dbReference type="Gene3D" id="3.30.1370.50">
    <property type="entry name" value="R3H-like domain"/>
    <property type="match status" value="1"/>
</dbReference>
<dbReference type="InterPro" id="IPR034078">
    <property type="entry name" value="NFX1_fam"/>
</dbReference>
<dbReference type="Pfam" id="PF01424">
    <property type="entry name" value="R3H"/>
    <property type="match status" value="1"/>
</dbReference>
<dbReference type="Proteomes" id="UP000324767">
    <property type="component" value="Unassembled WGS sequence"/>
</dbReference>
<dbReference type="GO" id="GO:0000981">
    <property type="term" value="F:DNA-binding transcription factor activity, RNA polymerase II-specific"/>
    <property type="evidence" value="ECO:0007669"/>
    <property type="project" value="TreeGrafter"/>
</dbReference>
<dbReference type="EMBL" id="VXIT01000012">
    <property type="protein sequence ID" value="KAA6408976.1"/>
    <property type="molecule type" value="Genomic_DNA"/>
</dbReference>
<sequence length="435" mass="45619">MKHRVLSHLKQEIKCNASKTSEGNSKKSLKCDDECARLERNRKLALALNIDPEAHKDEHIPYSAETLRMFQEHVTWGQTQEREFRVFAADAAEKRLRFKPMPAKQRAFIHALADDFAFDSESMDPEPHRHVAVFKTPKFVTAPTKTLAECVRMRRHVESSSLAAADAQKKLRAGTAPYNGILLSHARFGLTLEELRAEFAATLTSTPTLAFDISFLPSEEIALKARAATASLAIPAPAIEAALKSLKPALLSLTSSKHLAASLQLCALDASLNILRREVDSAADGDGWSQVAAKAAAPRVAPRLGGVGERSVFTGEEEGDGGGGLGGGGGGEVGVGEVDGGEKGEGDAAEKGEGDAAEEGDGDGAEKREGDGAEKIKGDGTEIGAGGGDALGGLVGGAGGQEDGVVDDEKEELPVAEDRPASSGEEAEVGGTAHQ</sequence>
<dbReference type="AlphaFoldDB" id="A0A5M8PJF4"/>
<proteinExistence type="predicted"/>
<organism evidence="3 4">
    <name type="scientific">Lasallia pustulata</name>
    <dbReference type="NCBI Taxonomy" id="136370"/>
    <lineage>
        <taxon>Eukaryota</taxon>
        <taxon>Fungi</taxon>
        <taxon>Dikarya</taxon>
        <taxon>Ascomycota</taxon>
        <taxon>Pezizomycotina</taxon>
        <taxon>Lecanoromycetes</taxon>
        <taxon>OSLEUM clade</taxon>
        <taxon>Umbilicariomycetidae</taxon>
        <taxon>Umbilicariales</taxon>
        <taxon>Umbilicariaceae</taxon>
        <taxon>Lasallia</taxon>
    </lineage>
</organism>
<feature type="compositionally biased region" description="Basic and acidic residues" evidence="1">
    <location>
        <begin position="340"/>
        <end position="354"/>
    </location>
</feature>
<dbReference type="SMART" id="SM00393">
    <property type="entry name" value="R3H"/>
    <property type="match status" value="1"/>
</dbReference>
<feature type="region of interest" description="Disordered" evidence="1">
    <location>
        <begin position="307"/>
        <end position="435"/>
    </location>
</feature>
<reference evidence="3 4" key="1">
    <citation type="submission" date="2019-09" db="EMBL/GenBank/DDBJ databases">
        <title>The hologenome of the rock-dwelling lichen Lasallia pustulata.</title>
        <authorList>
            <person name="Greshake Tzovaras B."/>
            <person name="Segers F."/>
            <person name="Bicker A."/>
            <person name="Dal Grande F."/>
            <person name="Otte J."/>
            <person name="Hankeln T."/>
            <person name="Schmitt I."/>
            <person name="Ebersberger I."/>
        </authorList>
    </citation>
    <scope>NUCLEOTIDE SEQUENCE [LARGE SCALE GENOMIC DNA]</scope>
    <source>
        <strain evidence="3">A1-1</strain>
    </source>
</reference>
<evidence type="ECO:0000313" key="3">
    <source>
        <dbReference type="EMBL" id="KAA6408976.1"/>
    </source>
</evidence>
<accession>A0A5M8PJF4</accession>
<feature type="compositionally biased region" description="Gly residues" evidence="1">
    <location>
        <begin position="381"/>
        <end position="402"/>
    </location>
</feature>
<dbReference type="PANTHER" id="PTHR12360:SF12">
    <property type="entry name" value="TRANSCRIPTIONAL REPRESSOR NF-X1"/>
    <property type="match status" value="1"/>
</dbReference>
<dbReference type="FunFam" id="3.30.1370.50:FF:000006">
    <property type="entry name" value="NF-X1 finger transcription factor"/>
    <property type="match status" value="1"/>
</dbReference>
<dbReference type="OrthoDB" id="6512771at2759"/>
<dbReference type="GO" id="GO:0000977">
    <property type="term" value="F:RNA polymerase II transcription regulatory region sequence-specific DNA binding"/>
    <property type="evidence" value="ECO:0007669"/>
    <property type="project" value="TreeGrafter"/>
</dbReference>
<dbReference type="PROSITE" id="PS51061">
    <property type="entry name" value="R3H"/>
    <property type="match status" value="1"/>
</dbReference>
<dbReference type="InterPro" id="IPR001374">
    <property type="entry name" value="R3H_dom"/>
</dbReference>
<gene>
    <name evidence="3" type="ORF">FRX48_07320</name>
</gene>
<dbReference type="SUPFAM" id="SSF82708">
    <property type="entry name" value="R3H domain"/>
    <property type="match status" value="1"/>
</dbReference>
<name>A0A5M8PJF4_9LECA</name>
<feature type="compositionally biased region" description="Basic and acidic residues" evidence="1">
    <location>
        <begin position="364"/>
        <end position="380"/>
    </location>
</feature>
<dbReference type="GO" id="GO:0005634">
    <property type="term" value="C:nucleus"/>
    <property type="evidence" value="ECO:0007669"/>
    <property type="project" value="TreeGrafter"/>
</dbReference>
<evidence type="ECO:0000313" key="4">
    <source>
        <dbReference type="Proteomes" id="UP000324767"/>
    </source>
</evidence>
<evidence type="ECO:0000259" key="2">
    <source>
        <dbReference type="PROSITE" id="PS51061"/>
    </source>
</evidence>
<dbReference type="PANTHER" id="PTHR12360">
    <property type="entry name" value="NUCLEAR TRANSCRIPTION FACTOR, X-BOX BINDING 1 NFX1"/>
    <property type="match status" value="1"/>
</dbReference>
<dbReference type="GO" id="GO:0000122">
    <property type="term" value="P:negative regulation of transcription by RNA polymerase II"/>
    <property type="evidence" value="ECO:0007669"/>
    <property type="project" value="TreeGrafter"/>
</dbReference>
<protein>
    <submittedName>
        <fullName evidence="3">Nf-x1-type zinc finger nfxl1</fullName>
    </submittedName>
</protein>
<feature type="compositionally biased region" description="Gly residues" evidence="1">
    <location>
        <begin position="321"/>
        <end position="338"/>
    </location>
</feature>
<comment type="caution">
    <text evidence="3">The sequence shown here is derived from an EMBL/GenBank/DDBJ whole genome shotgun (WGS) entry which is preliminary data.</text>
</comment>